<evidence type="ECO:0000313" key="2">
    <source>
        <dbReference type="EMBL" id="CAK9007333.1"/>
    </source>
</evidence>
<accession>A0ABP0IZ27</accession>
<sequence>AGEALDGAKCALSWCDWRLAAEGKAEAREGKEPSRSRSGKEELGREITRLRRALERAVGELAAQAARFKGKHGAVKRLLREEEMLAGAMRDLLERERDARSRAESRAQEMEGLLLRARDALLKVGADDAAASREQRKERPMLTEIVLLEDTENTLHRQRETYLCELAATKEDVRTLMLQIDDSYEQFRTDEQLAKESLSQELDAARLELHGRLALERRFTLHVGMAWAIHRWQEQSRRRATHRAFFRWHGRACQLRVKELRAKAGRNTMEVVRYFRKMASLAKQDQTNLLRVAVISNSKRHLGDALARWIRFVSTRRRVIKALGTAVGIGRIATQRKAWQLWVKIAARNARKTQLECTAGALGQLQRRRLLARVLALWNRLSFAAKHRRRCLLHVSVIAKRFVKKQALAVLQHRMKQARSLRQALRPAWRVAAREALSQWIRFCAQRRVDNVENRLQATSAGLLEAGLVLKDKHRKASVIKIWSTQVEQTKAQERRVAIMLRAIRVLGSRNQRFAFSKWRCQTSHQQRRAWSARLSLQLQDMSTASALHMLISRFKLSDRRLLTQRFYSWRIRTLKMARNEERLRRLVAACDRQRTQSIRLLFERWHHASQTNAKAIQKCAQVLVCSASRLSRSLRTQAMTSWKSKVAAMKIAQERAKHAADVRARAERISEVLDHKRRATKMRQVLFSWRARVREVRLARRSFQRLAARSQSKLLHVGFGNWKTWVLKHREEARFKLGVVVFAVQHRSLERAALSRRWSRWRSAAVQARQKQRLLGFLTKFRVPGRVKDAFGKWRLVVSGLERIDEVLQRVEKLDLASVELFDRYQRLGQTNRDLALVTIASLLKKHQQNCAFRAFVRLEWPENRKRSLIGCFWVSRGAPFNESRRIPVRKCCANRGGTCNG</sequence>
<feature type="region of interest" description="Disordered" evidence="1">
    <location>
        <begin position="23"/>
        <end position="44"/>
    </location>
</feature>
<dbReference type="Proteomes" id="UP001642464">
    <property type="component" value="Unassembled WGS sequence"/>
</dbReference>
<protein>
    <recommendedName>
        <fullName evidence="4">Sfi1 spindle body domain-containing protein</fullName>
    </recommendedName>
</protein>
<name>A0ABP0IZ27_9DINO</name>
<keyword evidence="3" id="KW-1185">Reference proteome</keyword>
<evidence type="ECO:0008006" key="4">
    <source>
        <dbReference type="Google" id="ProtNLM"/>
    </source>
</evidence>
<gene>
    <name evidence="2" type="ORF">SCF082_LOCUS9413</name>
</gene>
<feature type="non-terminal residue" evidence="2">
    <location>
        <position position="1"/>
    </location>
</feature>
<proteinExistence type="predicted"/>
<reference evidence="2 3" key="1">
    <citation type="submission" date="2024-02" db="EMBL/GenBank/DDBJ databases">
        <authorList>
            <person name="Chen Y."/>
            <person name="Shah S."/>
            <person name="Dougan E. K."/>
            <person name="Thang M."/>
            <person name="Chan C."/>
        </authorList>
    </citation>
    <scope>NUCLEOTIDE SEQUENCE [LARGE SCALE GENOMIC DNA]</scope>
</reference>
<evidence type="ECO:0000256" key="1">
    <source>
        <dbReference type="SAM" id="MobiDB-lite"/>
    </source>
</evidence>
<evidence type="ECO:0000313" key="3">
    <source>
        <dbReference type="Proteomes" id="UP001642464"/>
    </source>
</evidence>
<comment type="caution">
    <text evidence="2">The sequence shown here is derived from an EMBL/GenBank/DDBJ whole genome shotgun (WGS) entry which is preliminary data.</text>
</comment>
<dbReference type="EMBL" id="CAXAMM010005457">
    <property type="protein sequence ID" value="CAK9007333.1"/>
    <property type="molecule type" value="Genomic_DNA"/>
</dbReference>
<organism evidence="2 3">
    <name type="scientific">Durusdinium trenchii</name>
    <dbReference type="NCBI Taxonomy" id="1381693"/>
    <lineage>
        <taxon>Eukaryota</taxon>
        <taxon>Sar</taxon>
        <taxon>Alveolata</taxon>
        <taxon>Dinophyceae</taxon>
        <taxon>Suessiales</taxon>
        <taxon>Symbiodiniaceae</taxon>
        <taxon>Durusdinium</taxon>
    </lineage>
</organism>